<dbReference type="GO" id="GO:0016740">
    <property type="term" value="F:transferase activity"/>
    <property type="evidence" value="ECO:0007669"/>
    <property type="project" value="UniProtKB-KW"/>
</dbReference>
<reference evidence="2 3" key="1">
    <citation type="journal article" date="2016" name="Genome Announc.">
        <title>Complete Genome Sequence of Methylobacterium populi P-1M, Isolated from Pink-Pigmented Household Biofilm.</title>
        <authorList>
            <person name="Morohoshi T."/>
            <person name="Ikeda T."/>
        </authorList>
    </citation>
    <scope>NUCLEOTIDE SEQUENCE [LARGE SCALE GENOMIC DNA]</scope>
    <source>
        <strain evidence="2 3">P-1M</strain>
    </source>
</reference>
<dbReference type="PANTHER" id="PTHR44051:SF8">
    <property type="entry name" value="GLUTATHIONE S-TRANSFERASE GSTA"/>
    <property type="match status" value="1"/>
</dbReference>
<dbReference type="Gene3D" id="1.20.1050.10">
    <property type="match status" value="1"/>
</dbReference>
<protein>
    <submittedName>
        <fullName evidence="2">Glutathione S-transferase domain</fullName>
    </submittedName>
</protein>
<dbReference type="OrthoDB" id="5740960at2"/>
<dbReference type="SFLD" id="SFLDG01150">
    <property type="entry name" value="Main.1:_Beta-like"/>
    <property type="match status" value="1"/>
</dbReference>
<dbReference type="PANTHER" id="PTHR44051">
    <property type="entry name" value="GLUTATHIONE S-TRANSFERASE-RELATED"/>
    <property type="match status" value="1"/>
</dbReference>
<dbReference type="SUPFAM" id="SSF52833">
    <property type="entry name" value="Thioredoxin-like"/>
    <property type="match status" value="1"/>
</dbReference>
<dbReference type="InterPro" id="IPR004046">
    <property type="entry name" value="GST_C"/>
</dbReference>
<organism evidence="2 3">
    <name type="scientific">Methylorubrum populi</name>
    <dbReference type="NCBI Taxonomy" id="223967"/>
    <lineage>
        <taxon>Bacteria</taxon>
        <taxon>Pseudomonadati</taxon>
        <taxon>Pseudomonadota</taxon>
        <taxon>Alphaproteobacteria</taxon>
        <taxon>Hyphomicrobiales</taxon>
        <taxon>Methylobacteriaceae</taxon>
        <taxon>Methylorubrum</taxon>
    </lineage>
</organism>
<dbReference type="InterPro" id="IPR036249">
    <property type="entry name" value="Thioredoxin-like_sf"/>
</dbReference>
<feature type="domain" description="GST N-terminal" evidence="1">
    <location>
        <begin position="1"/>
        <end position="83"/>
    </location>
</feature>
<dbReference type="CDD" id="cd03207">
    <property type="entry name" value="GST_C_8"/>
    <property type="match status" value="1"/>
</dbReference>
<dbReference type="AlphaFoldDB" id="A0A160PGS0"/>
<evidence type="ECO:0000313" key="3">
    <source>
        <dbReference type="Proteomes" id="UP000218288"/>
    </source>
</evidence>
<dbReference type="EMBL" id="AP014809">
    <property type="protein sequence ID" value="BAU91493.1"/>
    <property type="molecule type" value="Genomic_DNA"/>
</dbReference>
<dbReference type="SUPFAM" id="SSF47616">
    <property type="entry name" value="GST C-terminal domain-like"/>
    <property type="match status" value="1"/>
</dbReference>
<evidence type="ECO:0000259" key="1">
    <source>
        <dbReference type="PROSITE" id="PS50404"/>
    </source>
</evidence>
<proteinExistence type="predicted"/>
<dbReference type="InterPro" id="IPR004045">
    <property type="entry name" value="Glutathione_S-Trfase_N"/>
</dbReference>
<name>A0A160PGS0_9HYPH</name>
<sequence>MITLFHSPRSRSTRIVALLKELDALDAVGIEVVTIPRMDGSGGRDPRNPHPDGKVPVLDHDGVLVWESSAIIQHLTELFPEAGLGIPVGDPRRGPYLSWLAWYAGVVEPVLVFKALGVEHPALAGTFRTETEIKSRLADALKDKPFLLGDRFTAVDLLLHSPYAWFGKPGVPEIDAWVDRCMDRPSARFAAEFDARYAAV</sequence>
<keyword evidence="2" id="KW-0808">Transferase</keyword>
<dbReference type="SFLD" id="SFLDG00358">
    <property type="entry name" value="Main_(cytGST)"/>
    <property type="match status" value="1"/>
</dbReference>
<dbReference type="CDD" id="cd03046">
    <property type="entry name" value="GST_N_GTT1_like"/>
    <property type="match status" value="1"/>
</dbReference>
<dbReference type="PROSITE" id="PS50404">
    <property type="entry name" value="GST_NTER"/>
    <property type="match status" value="1"/>
</dbReference>
<gene>
    <name evidence="2" type="ORF">MPPM_2888</name>
</gene>
<evidence type="ECO:0000313" key="2">
    <source>
        <dbReference type="EMBL" id="BAU91493.1"/>
    </source>
</evidence>
<accession>A0A160PGS0</accession>
<dbReference type="Pfam" id="PF13417">
    <property type="entry name" value="GST_N_3"/>
    <property type="match status" value="1"/>
</dbReference>
<dbReference type="InterPro" id="IPR036282">
    <property type="entry name" value="Glutathione-S-Trfase_C_sf"/>
</dbReference>
<dbReference type="Proteomes" id="UP000218288">
    <property type="component" value="Chromosome"/>
</dbReference>
<dbReference type="SFLD" id="SFLDS00019">
    <property type="entry name" value="Glutathione_Transferase_(cytos"/>
    <property type="match status" value="1"/>
</dbReference>
<dbReference type="InterPro" id="IPR040079">
    <property type="entry name" value="Glutathione_S-Trfase"/>
</dbReference>
<dbReference type="Pfam" id="PF00043">
    <property type="entry name" value="GST_C"/>
    <property type="match status" value="1"/>
</dbReference>
<dbReference type="RefSeq" id="WP_096485591.1">
    <property type="nucleotide sequence ID" value="NZ_AP014809.1"/>
</dbReference>
<dbReference type="Gene3D" id="3.40.30.10">
    <property type="entry name" value="Glutaredoxin"/>
    <property type="match status" value="1"/>
</dbReference>